<comment type="function">
    <text evidence="9">Catalyzes the phospholipid dependent N-acylation of the N-terminal cysteine of apolipoprotein, the last step in lipoprotein maturation.</text>
</comment>
<dbReference type="InterPro" id="IPR036526">
    <property type="entry name" value="C-N_Hydrolase_sf"/>
</dbReference>
<dbReference type="SUPFAM" id="SSF56317">
    <property type="entry name" value="Carbon-nitrogen hydrolase"/>
    <property type="match status" value="1"/>
</dbReference>
<dbReference type="EC" id="2.3.1.269" evidence="9"/>
<evidence type="ECO:0000256" key="7">
    <source>
        <dbReference type="ARBA" id="ARBA00023136"/>
    </source>
</evidence>
<comment type="subcellular location">
    <subcellularLocation>
        <location evidence="1 9">Cell membrane</location>
        <topology evidence="1 9">Multi-pass membrane protein</topology>
    </subcellularLocation>
</comment>
<dbReference type="PANTHER" id="PTHR38686">
    <property type="entry name" value="APOLIPOPROTEIN N-ACYLTRANSFERASE"/>
    <property type="match status" value="1"/>
</dbReference>
<dbReference type="Gene3D" id="3.60.110.10">
    <property type="entry name" value="Carbon-nitrogen hydrolase"/>
    <property type="match status" value="1"/>
</dbReference>
<dbReference type="Proteomes" id="UP000032544">
    <property type="component" value="Unassembled WGS sequence"/>
</dbReference>
<name>A0A0D8J8F5_9BACT</name>
<dbReference type="EMBL" id="JRHC01000005">
    <property type="protein sequence ID" value="KJF42776.1"/>
    <property type="molecule type" value="Genomic_DNA"/>
</dbReference>
<keyword evidence="5 9" id="KW-0812">Transmembrane</keyword>
<dbReference type="NCBIfam" id="TIGR00546">
    <property type="entry name" value="lnt"/>
    <property type="match status" value="1"/>
</dbReference>
<evidence type="ECO:0000256" key="6">
    <source>
        <dbReference type="ARBA" id="ARBA00022989"/>
    </source>
</evidence>
<keyword evidence="12" id="KW-1185">Reference proteome</keyword>
<comment type="catalytic activity">
    <reaction evidence="9">
        <text>N-terminal S-1,2-diacyl-sn-glyceryl-L-cysteinyl-[lipoprotein] + a glycerophospholipid = N-acyl-S-1,2-diacyl-sn-glyceryl-L-cysteinyl-[lipoprotein] + a 2-acyl-sn-glycero-3-phospholipid + H(+)</text>
        <dbReference type="Rhea" id="RHEA:48228"/>
        <dbReference type="Rhea" id="RHEA-COMP:14681"/>
        <dbReference type="Rhea" id="RHEA-COMP:14684"/>
        <dbReference type="ChEBI" id="CHEBI:15378"/>
        <dbReference type="ChEBI" id="CHEBI:136912"/>
        <dbReference type="ChEBI" id="CHEBI:140656"/>
        <dbReference type="ChEBI" id="CHEBI:140657"/>
        <dbReference type="ChEBI" id="CHEBI:140660"/>
        <dbReference type="EC" id="2.3.1.269"/>
    </reaction>
</comment>
<dbReference type="InterPro" id="IPR003010">
    <property type="entry name" value="C-N_Hydrolase"/>
</dbReference>
<dbReference type="Pfam" id="PF20154">
    <property type="entry name" value="LNT_N"/>
    <property type="match status" value="1"/>
</dbReference>
<feature type="transmembrane region" description="Helical" evidence="9">
    <location>
        <begin position="55"/>
        <end position="73"/>
    </location>
</feature>
<gene>
    <name evidence="9" type="primary">lnt</name>
    <name evidence="11" type="ORF">LH29_19845</name>
</gene>
<evidence type="ECO:0000256" key="9">
    <source>
        <dbReference type="HAMAP-Rule" id="MF_01148"/>
    </source>
</evidence>
<dbReference type="GO" id="GO:0042158">
    <property type="term" value="P:lipoprotein biosynthetic process"/>
    <property type="evidence" value="ECO:0007669"/>
    <property type="project" value="UniProtKB-UniRule"/>
</dbReference>
<dbReference type="Pfam" id="PF00795">
    <property type="entry name" value="CN_hydrolase"/>
    <property type="match status" value="1"/>
</dbReference>
<comment type="similarity">
    <text evidence="2 9">Belongs to the CN hydrolase family. Apolipoprotein N-acyltransferase subfamily.</text>
</comment>
<dbReference type="GO" id="GO:0005886">
    <property type="term" value="C:plasma membrane"/>
    <property type="evidence" value="ECO:0007669"/>
    <property type="project" value="UniProtKB-SubCell"/>
</dbReference>
<keyword evidence="4 9" id="KW-0808">Transferase</keyword>
<dbReference type="CDD" id="cd07571">
    <property type="entry name" value="ALP_N-acyl_transferase"/>
    <property type="match status" value="1"/>
</dbReference>
<evidence type="ECO:0000256" key="8">
    <source>
        <dbReference type="ARBA" id="ARBA00023315"/>
    </source>
</evidence>
<dbReference type="GO" id="GO:0016410">
    <property type="term" value="F:N-acyltransferase activity"/>
    <property type="evidence" value="ECO:0007669"/>
    <property type="project" value="UniProtKB-UniRule"/>
</dbReference>
<evidence type="ECO:0000313" key="11">
    <source>
        <dbReference type="EMBL" id="KJF42776.1"/>
    </source>
</evidence>
<comment type="pathway">
    <text evidence="9">Protein modification; lipoprotein biosynthesis (N-acyl transfer).</text>
</comment>
<proteinExistence type="inferred from homology"/>
<dbReference type="PATRIC" id="fig|1544798.3.peg.4145"/>
<feature type="transmembrane region" description="Helical" evidence="9">
    <location>
        <begin position="20"/>
        <end position="43"/>
    </location>
</feature>
<sequence length="528" mass="60314">MTRFHRLLLSAGTGVLLSLPWLGFPGWVLFIALIPLLYLENFFLKYKEGFPPVSLWGHVFLAALIWNVLASWWMMKVSLAGVGAAMIFNAFLMSLVWWGAHSIRREMSSPLGYISLVVFWISLEFLQFQWDIEWPCLQLGSVLANNVKIIQWYEYTGTFGGSLWILLLNLFLFQFLRNVQLKSPLKKTITSSTVLLVLLVVPLIISFRMYSSYIEAENPINIAIVQPNVDPYNERFDMEAETQKLDDFLRLAAKVTSYSTDFIVGPETLFEHQTLWNEATFESNAFLIRLDSFLQRYEKADMVFGVSSFKVYENEDDITYSAQHNNGITYDRYNTAMLFTTAGELQTYHKSKLVAGVEKVPFQKYFSFLKNNYIDLGGASGSLGRQKEASNLVSKKAVIAPVICFESVFGDYVTDYIKKGAEVIFVITNDGWWKNSRGYKQHLLFSQLRAVETRRSIARSANTGTSCFINQRGDVLQATNWWKEAAIAGSVNKNETLTFYVKHGDFIARTSVFISVLMVLLVFVRKFA</sequence>
<dbReference type="PROSITE" id="PS50263">
    <property type="entry name" value="CN_HYDROLASE"/>
    <property type="match status" value="1"/>
</dbReference>
<keyword evidence="6 9" id="KW-1133">Transmembrane helix</keyword>
<accession>A0A0D8J8F5</accession>
<dbReference type="PANTHER" id="PTHR38686:SF1">
    <property type="entry name" value="APOLIPOPROTEIN N-ACYLTRANSFERASE"/>
    <property type="match status" value="1"/>
</dbReference>
<evidence type="ECO:0000256" key="5">
    <source>
        <dbReference type="ARBA" id="ARBA00022692"/>
    </source>
</evidence>
<evidence type="ECO:0000256" key="2">
    <source>
        <dbReference type="ARBA" id="ARBA00010065"/>
    </source>
</evidence>
<comment type="caution">
    <text evidence="11">The sequence shown here is derived from an EMBL/GenBank/DDBJ whole genome shotgun (WGS) entry which is preliminary data.</text>
</comment>
<dbReference type="InterPro" id="IPR004563">
    <property type="entry name" value="Apolipo_AcylTrfase"/>
</dbReference>
<dbReference type="HAMAP" id="MF_01148">
    <property type="entry name" value="Lnt"/>
    <property type="match status" value="1"/>
</dbReference>
<evidence type="ECO:0000256" key="3">
    <source>
        <dbReference type="ARBA" id="ARBA00022475"/>
    </source>
</evidence>
<feature type="transmembrane region" description="Helical" evidence="9">
    <location>
        <begin position="79"/>
        <end position="99"/>
    </location>
</feature>
<feature type="transmembrane region" description="Helical" evidence="9">
    <location>
        <begin position="188"/>
        <end position="210"/>
    </location>
</feature>
<dbReference type="AlphaFoldDB" id="A0A0D8J8F5"/>
<feature type="transmembrane region" description="Helical" evidence="9">
    <location>
        <begin position="506"/>
        <end position="524"/>
    </location>
</feature>
<organism evidence="11 12">
    <name type="scientific">Draconibacterium sediminis</name>
    <dbReference type="NCBI Taxonomy" id="1544798"/>
    <lineage>
        <taxon>Bacteria</taxon>
        <taxon>Pseudomonadati</taxon>
        <taxon>Bacteroidota</taxon>
        <taxon>Bacteroidia</taxon>
        <taxon>Marinilabiliales</taxon>
        <taxon>Prolixibacteraceae</taxon>
        <taxon>Draconibacterium</taxon>
    </lineage>
</organism>
<dbReference type="InterPro" id="IPR045378">
    <property type="entry name" value="LNT_N"/>
</dbReference>
<reference evidence="11 12" key="1">
    <citation type="submission" date="2014-09" db="EMBL/GenBank/DDBJ databases">
        <title>Draft Genome Sequence of Draconibacterium sp. JN14CK-3.</title>
        <authorList>
            <person name="Dong C."/>
            <person name="Lai Q."/>
            <person name="Shao Z."/>
        </authorList>
    </citation>
    <scope>NUCLEOTIDE SEQUENCE [LARGE SCALE GENOMIC DNA]</scope>
    <source>
        <strain evidence="11 12">JN14CK-3</strain>
    </source>
</reference>
<keyword evidence="7 9" id="KW-0472">Membrane</keyword>
<protein>
    <recommendedName>
        <fullName evidence="9">Apolipoprotein N-acyltransferase</fullName>
        <shortName evidence="9">ALP N-acyltransferase</shortName>
        <ecNumber evidence="9">2.3.1.269</ecNumber>
    </recommendedName>
</protein>
<feature type="transmembrane region" description="Helical" evidence="9">
    <location>
        <begin position="111"/>
        <end position="130"/>
    </location>
</feature>
<evidence type="ECO:0000313" key="12">
    <source>
        <dbReference type="Proteomes" id="UP000032544"/>
    </source>
</evidence>
<keyword evidence="3 9" id="KW-1003">Cell membrane</keyword>
<keyword evidence="8 9" id="KW-0012">Acyltransferase</keyword>
<dbReference type="OrthoDB" id="9804277at2"/>
<feature type="domain" description="CN hydrolase" evidence="10">
    <location>
        <begin position="220"/>
        <end position="493"/>
    </location>
</feature>
<dbReference type="RefSeq" id="WP_157493759.1">
    <property type="nucleotide sequence ID" value="NZ_JRHC01000005.1"/>
</dbReference>
<dbReference type="UniPathway" id="UPA00666"/>
<evidence type="ECO:0000256" key="1">
    <source>
        <dbReference type="ARBA" id="ARBA00004651"/>
    </source>
</evidence>
<evidence type="ECO:0000256" key="4">
    <source>
        <dbReference type="ARBA" id="ARBA00022679"/>
    </source>
</evidence>
<dbReference type="STRING" id="1544798.LH29_19845"/>
<feature type="transmembrane region" description="Helical" evidence="9">
    <location>
        <begin position="150"/>
        <end position="176"/>
    </location>
</feature>
<evidence type="ECO:0000259" key="10">
    <source>
        <dbReference type="PROSITE" id="PS50263"/>
    </source>
</evidence>